<sequence>MRRARRMPPPRTPHYTASRRRESGNGEPRGADCAKTDVEYEA</sequence>
<proteinExistence type="predicted"/>
<name>A0A0E1VWH6_BURPE</name>
<protein>
    <submittedName>
        <fullName evidence="2">Uncharacterized protein</fullName>
    </submittedName>
</protein>
<organism evidence="2">
    <name type="scientific">Burkholderia pseudomallei 1710a</name>
    <dbReference type="NCBI Taxonomy" id="320371"/>
    <lineage>
        <taxon>Bacteria</taxon>
        <taxon>Pseudomonadati</taxon>
        <taxon>Pseudomonadota</taxon>
        <taxon>Betaproteobacteria</taxon>
        <taxon>Burkholderiales</taxon>
        <taxon>Burkholderiaceae</taxon>
        <taxon>Burkholderia</taxon>
        <taxon>pseudomallei group</taxon>
    </lineage>
</organism>
<accession>A0A0E1VWH6</accession>
<dbReference type="Proteomes" id="UP000001812">
    <property type="component" value="Chromosome II"/>
</dbReference>
<evidence type="ECO:0000256" key="1">
    <source>
        <dbReference type="SAM" id="MobiDB-lite"/>
    </source>
</evidence>
<feature type="compositionally biased region" description="Basic and acidic residues" evidence="1">
    <location>
        <begin position="19"/>
        <end position="42"/>
    </location>
</feature>
<gene>
    <name evidence="2" type="ORF">BURPS1710A_A3160</name>
</gene>
<feature type="region of interest" description="Disordered" evidence="1">
    <location>
        <begin position="1"/>
        <end position="42"/>
    </location>
</feature>
<dbReference type="EMBL" id="CM000833">
    <property type="protein sequence ID" value="EET04504.1"/>
    <property type="molecule type" value="Genomic_DNA"/>
</dbReference>
<dbReference type="HOGENOM" id="CLU_3248497_0_0_4"/>
<reference evidence="2" key="1">
    <citation type="submission" date="2009-05" db="EMBL/GenBank/DDBJ databases">
        <authorList>
            <person name="Harkins D.M."/>
            <person name="DeShazer D."/>
            <person name="Woods D.E."/>
            <person name="Brinkac L.M."/>
            <person name="Brown K.A."/>
            <person name="Hung G.C."/>
            <person name="Tuanyok A."/>
            <person name="Zhang B."/>
            <person name="Nierman W.C."/>
        </authorList>
    </citation>
    <scope>NUCLEOTIDE SEQUENCE [LARGE SCALE GENOMIC DNA]</scope>
    <source>
        <strain evidence="2">1710a</strain>
    </source>
</reference>
<evidence type="ECO:0000313" key="2">
    <source>
        <dbReference type="EMBL" id="EET04504.1"/>
    </source>
</evidence>
<dbReference type="AlphaFoldDB" id="A0A0E1VWH6"/>